<evidence type="ECO:0000313" key="3">
    <source>
        <dbReference type="EMBL" id="MBC8336327.1"/>
    </source>
</evidence>
<name>A0A8J6TK73_9CHLR</name>
<evidence type="ECO:0000259" key="2">
    <source>
        <dbReference type="PROSITE" id="PS51746"/>
    </source>
</evidence>
<dbReference type="CDD" id="cd16936">
    <property type="entry name" value="HATPase_RsbW-like"/>
    <property type="match status" value="1"/>
</dbReference>
<dbReference type="InterPro" id="IPR036890">
    <property type="entry name" value="HATPase_C_sf"/>
</dbReference>
<dbReference type="EMBL" id="JACNJN010000154">
    <property type="protein sequence ID" value="MBC8336327.1"/>
    <property type="molecule type" value="Genomic_DNA"/>
</dbReference>
<dbReference type="SMART" id="SM00331">
    <property type="entry name" value="PP2C_SIG"/>
    <property type="match status" value="1"/>
</dbReference>
<dbReference type="Gene3D" id="3.30.565.10">
    <property type="entry name" value="Histidine kinase-like ATPase, C-terminal domain"/>
    <property type="match status" value="1"/>
</dbReference>
<dbReference type="InterPro" id="IPR052016">
    <property type="entry name" value="Bact_Sigma-Reg"/>
</dbReference>
<feature type="domain" description="PPM-type phosphatase" evidence="2">
    <location>
        <begin position="989"/>
        <end position="1214"/>
    </location>
</feature>
<dbReference type="Pfam" id="PF13581">
    <property type="entry name" value="HATPase_c_2"/>
    <property type="match status" value="1"/>
</dbReference>
<dbReference type="Pfam" id="PF13492">
    <property type="entry name" value="GAF_3"/>
    <property type="match status" value="1"/>
</dbReference>
<keyword evidence="1" id="KW-0378">Hydrolase</keyword>
<dbReference type="SUPFAM" id="SSF55781">
    <property type="entry name" value="GAF domain-like"/>
    <property type="match status" value="4"/>
</dbReference>
<sequence>MRNFPAKYSSLDDIRTFVAKRAIKAGLTDKAIYAVQLAVDEACTNIIDHAYRGESDQQIEINCEITKDNLIIRLQDNGRSFDMDSVSTPDLNLPLIERQVGGLGVHLIRNLMDGINYQATHDQGNILTLTKNRDVSRHLISSDWTKLSNLGEQMLNTKSLASQRDSIQQMVARLIDGDVDVWLDESLFRLPDWDEEPIFPESPSTDAAKQAFKSGRPIQVKENGRAVVAFPLEDQNFIMGTMQINRSADKPFSQGELDTLEGIASIAALNLVTGHRVAVENWRIGQLSLVRQVSTQIANVMDIDELAKRVTSLIQATFHYYYVALFTIDPRKDILHFRSGARAPRKGRKKATPKLEIKLGQGLIGNVAKNGEEMVCPDVMAEPLYRFLSGLPETKSEIVLPLKTEDRILGVLDVQSDRLNAFHPNDLLVLRALADNIAIAIEGARLYSALRRRADQLDVVAEVSRKATSTLSLSKLMADVALLITERFGYSHVHLFTVHQNRRRIHYEAGSGKRTENLGENYGLDLDDPEGLIPWVARNRQSVLANDVSKEPRYRMSPLPPENTKAELVVPLVFDEKIMGVLDVQSDHINSFSDEDLLLFEALGGNVAAAIHNADLYRSEQWRRQVADSLREVAGLLSDNVNVEQVLDAILTELERTLPTEISTLWLLRDEGELYLAAVHGIEKSVLEDIRRSSADASISLASALLSSKPVIRNAEDVMGPVGLAAGFESNYSSIAAPLHIGDQPIGVLTLSHHTSGRYGHEAQAITSTFASYAAVAIENARLYDSAQEQAYASAALLQVAQAVASMAELDEILDSIIRIMPILVGVERCAIYIWDEATQQYTSAQAYGLSDEDEFLVWQDIYSPGEFPLLDGVRSANTMLLRLFTETCCWLDISSPWGDGFDEYLKCDDDLLMAVPLIIKDDLFGVLLAEEAPGGRRFRSRRLEIIAGIAQQAALAIQNDRLQEEMVVRERLEHEVQVAREIQKTFIPDRLPEPSGWELAGRWQTARQVGGDFYDVIELPDQHLGLFIADVADKGIPAALFMALTRTLVRAAILDNPSPARALRRVNDLLIPDTNQGMFVTAFYGVLSLKTGLLTYANAGHNPPFWLQKKTNQIVRLTRTGMALGVIEGTEMDQRDIQLLPKDSLLLYTDGLTEAFSPDGDLFGEDRLKAALSTPGNIAIQDMLDNIEKELDVFMSTLPPADDLSMLAIRRLA</sequence>
<dbReference type="InterPro" id="IPR001932">
    <property type="entry name" value="PPM-type_phosphatase-like_dom"/>
</dbReference>
<organism evidence="3 4">
    <name type="scientific">Candidatus Desulfolinea nitratireducens</name>
    <dbReference type="NCBI Taxonomy" id="2841698"/>
    <lineage>
        <taxon>Bacteria</taxon>
        <taxon>Bacillati</taxon>
        <taxon>Chloroflexota</taxon>
        <taxon>Anaerolineae</taxon>
        <taxon>Anaerolineales</taxon>
        <taxon>Anaerolineales incertae sedis</taxon>
        <taxon>Candidatus Desulfolinea</taxon>
    </lineage>
</organism>
<dbReference type="Pfam" id="PF07228">
    <property type="entry name" value="SpoIIE"/>
    <property type="match status" value="1"/>
</dbReference>
<dbReference type="PANTHER" id="PTHR43156">
    <property type="entry name" value="STAGE II SPORULATION PROTEIN E-RELATED"/>
    <property type="match status" value="1"/>
</dbReference>
<dbReference type="PANTHER" id="PTHR43156:SF2">
    <property type="entry name" value="STAGE II SPORULATION PROTEIN E"/>
    <property type="match status" value="1"/>
</dbReference>
<evidence type="ECO:0000256" key="1">
    <source>
        <dbReference type="ARBA" id="ARBA00022801"/>
    </source>
</evidence>
<reference evidence="3 4" key="1">
    <citation type="submission" date="2020-08" db="EMBL/GenBank/DDBJ databases">
        <title>Bridging the membrane lipid divide: bacteria of the FCB group superphylum have the potential to synthesize archaeal ether lipids.</title>
        <authorList>
            <person name="Villanueva L."/>
            <person name="Von Meijenfeldt F.A.B."/>
            <person name="Westbye A.B."/>
            <person name="Yadav S."/>
            <person name="Hopmans E.C."/>
            <person name="Dutilh B.E."/>
            <person name="Sinninghe Damste J.S."/>
        </authorList>
    </citation>
    <scope>NUCLEOTIDE SEQUENCE [LARGE SCALE GENOMIC DNA]</scope>
    <source>
        <strain evidence="3">NIOZ-UU36</strain>
    </source>
</reference>
<dbReference type="Gene3D" id="3.60.40.10">
    <property type="entry name" value="PPM-type phosphatase domain"/>
    <property type="match status" value="1"/>
</dbReference>
<accession>A0A8J6TK73</accession>
<evidence type="ECO:0000313" key="4">
    <source>
        <dbReference type="Proteomes" id="UP000614469"/>
    </source>
</evidence>
<dbReference type="GO" id="GO:0016791">
    <property type="term" value="F:phosphatase activity"/>
    <property type="evidence" value="ECO:0007669"/>
    <property type="project" value="TreeGrafter"/>
</dbReference>
<dbReference type="InterPro" id="IPR003594">
    <property type="entry name" value="HATPase_dom"/>
</dbReference>
<dbReference type="InterPro" id="IPR003018">
    <property type="entry name" value="GAF"/>
</dbReference>
<dbReference type="SMART" id="SM00065">
    <property type="entry name" value="GAF"/>
    <property type="match status" value="4"/>
</dbReference>
<protein>
    <submittedName>
        <fullName evidence="3">GAF domain-containing protein</fullName>
    </submittedName>
</protein>
<gene>
    <name evidence="3" type="ORF">H8E29_13755</name>
</gene>
<dbReference type="SUPFAM" id="SSF55874">
    <property type="entry name" value="ATPase domain of HSP90 chaperone/DNA topoisomerase II/histidine kinase"/>
    <property type="match status" value="1"/>
</dbReference>
<dbReference type="AlphaFoldDB" id="A0A8J6TK73"/>
<dbReference type="SUPFAM" id="SSF81606">
    <property type="entry name" value="PP2C-like"/>
    <property type="match status" value="1"/>
</dbReference>
<dbReference type="PROSITE" id="PS51746">
    <property type="entry name" value="PPM_2"/>
    <property type="match status" value="1"/>
</dbReference>
<dbReference type="Pfam" id="PF13185">
    <property type="entry name" value="GAF_2"/>
    <property type="match status" value="3"/>
</dbReference>
<dbReference type="InterPro" id="IPR036457">
    <property type="entry name" value="PPM-type-like_dom_sf"/>
</dbReference>
<dbReference type="InterPro" id="IPR029016">
    <property type="entry name" value="GAF-like_dom_sf"/>
</dbReference>
<dbReference type="Gene3D" id="3.30.450.40">
    <property type="match status" value="5"/>
</dbReference>
<comment type="caution">
    <text evidence="3">The sequence shown here is derived from an EMBL/GenBank/DDBJ whole genome shotgun (WGS) entry which is preliminary data.</text>
</comment>
<dbReference type="Proteomes" id="UP000614469">
    <property type="component" value="Unassembled WGS sequence"/>
</dbReference>
<proteinExistence type="predicted"/>